<proteinExistence type="inferred from homology"/>
<comment type="similarity">
    <text evidence="1">Belongs to the STK19 family.</text>
</comment>
<feature type="compositionally biased region" description="Low complexity" evidence="2">
    <location>
        <begin position="18"/>
        <end position="33"/>
    </location>
</feature>
<gene>
    <name evidence="3" type="ORF">GJ744_004426</name>
</gene>
<evidence type="ECO:0000313" key="3">
    <source>
        <dbReference type="EMBL" id="KAF7514101.1"/>
    </source>
</evidence>
<comment type="caution">
    <text evidence="3">The sequence shown here is derived from an EMBL/GenBank/DDBJ whole genome shotgun (WGS) entry which is preliminary data.</text>
</comment>
<feature type="region of interest" description="Disordered" evidence="2">
    <location>
        <begin position="1"/>
        <end position="48"/>
    </location>
</feature>
<evidence type="ECO:0000256" key="2">
    <source>
        <dbReference type="SAM" id="MobiDB-lite"/>
    </source>
</evidence>
<evidence type="ECO:0008006" key="5">
    <source>
        <dbReference type="Google" id="ProtNLM"/>
    </source>
</evidence>
<evidence type="ECO:0000313" key="4">
    <source>
        <dbReference type="Proteomes" id="UP000606974"/>
    </source>
</evidence>
<reference evidence="3" key="1">
    <citation type="submission" date="2020-02" db="EMBL/GenBank/DDBJ databases">
        <authorList>
            <person name="Palmer J.M."/>
        </authorList>
    </citation>
    <scope>NUCLEOTIDE SEQUENCE</scope>
    <source>
        <strain evidence="3">EPUS1.4</strain>
        <tissue evidence="3">Thallus</tissue>
    </source>
</reference>
<organism evidence="3 4">
    <name type="scientific">Endocarpon pusillum</name>
    <dbReference type="NCBI Taxonomy" id="364733"/>
    <lineage>
        <taxon>Eukaryota</taxon>
        <taxon>Fungi</taxon>
        <taxon>Dikarya</taxon>
        <taxon>Ascomycota</taxon>
        <taxon>Pezizomycotina</taxon>
        <taxon>Eurotiomycetes</taxon>
        <taxon>Chaetothyriomycetidae</taxon>
        <taxon>Verrucariales</taxon>
        <taxon>Verrucariaceae</taxon>
        <taxon>Endocarpon</taxon>
    </lineage>
</organism>
<keyword evidence="4" id="KW-1185">Reference proteome</keyword>
<dbReference type="Pfam" id="PF10494">
    <property type="entry name" value="Stk19"/>
    <property type="match status" value="1"/>
</dbReference>
<evidence type="ECO:0000256" key="1">
    <source>
        <dbReference type="ARBA" id="ARBA00093458"/>
    </source>
</evidence>
<dbReference type="GO" id="GO:0046579">
    <property type="term" value="P:positive regulation of Ras protein signal transduction"/>
    <property type="evidence" value="ECO:0007669"/>
    <property type="project" value="TreeGrafter"/>
</dbReference>
<sequence length="396" mass="42292">MPLYLNASHSSRIRKPGSKTPSVKRSSSSPFSTLPRRKPVQRRKSVGNEIHVAGEDESEKLDDTGQVISLAGISPVSNVLQAIKHSHGSMFSDVPERAGMNSTRIAEVLNFRRSLPSIVSLAHIHALLAASTRTEREVANLIAAGNIRKLSVSGRGNEVPGLGEFLVQTEDLEAKIQDSRLDSSTAGKLIELLHQQPRSSTVSVKSLSAGEITALRNAGFLVSSGISRKSSVATTAGNRLTPATISRQASGSVEAAGGEATFESLGGIGSARSNSCDLVPTGSGSELILSLPNTGVYLRLINDARAHLLHLLGKSKHKEAPLYLLRERWDGAVDSDNKVSNAKRVRGEYAGVLPGRTKKWKQLYGLNFDWVLEECLGAGLVELFDTGSVGHGIRVV</sequence>
<dbReference type="EMBL" id="JAACFV010000002">
    <property type="protein sequence ID" value="KAF7514101.1"/>
    <property type="molecule type" value="Genomic_DNA"/>
</dbReference>
<dbReference type="PANTHER" id="PTHR15243">
    <property type="entry name" value="SERINE/THREONINE-PROTEIN KINASE 19"/>
    <property type="match status" value="1"/>
</dbReference>
<dbReference type="InterPro" id="IPR018865">
    <property type="entry name" value="STK19-like"/>
</dbReference>
<dbReference type="OrthoDB" id="3980126at2759"/>
<dbReference type="PANTHER" id="PTHR15243:SF0">
    <property type="entry name" value="SERINE_THREONINE-PROTEIN KINASE 19"/>
    <property type="match status" value="1"/>
</dbReference>
<protein>
    <recommendedName>
        <fullName evidence="5">Serine-threonine protein kinase 19</fullName>
    </recommendedName>
</protein>
<dbReference type="AlphaFoldDB" id="A0A8H7AW85"/>
<feature type="compositionally biased region" description="Basic residues" evidence="2">
    <location>
        <begin position="35"/>
        <end position="45"/>
    </location>
</feature>
<name>A0A8H7AW85_9EURO</name>
<dbReference type="Proteomes" id="UP000606974">
    <property type="component" value="Unassembled WGS sequence"/>
</dbReference>
<accession>A0A8H7AW85</accession>